<dbReference type="EMBL" id="JAIWYP010000005">
    <property type="protein sequence ID" value="KAH3825163.1"/>
    <property type="molecule type" value="Genomic_DNA"/>
</dbReference>
<reference evidence="1" key="1">
    <citation type="journal article" date="2019" name="bioRxiv">
        <title>The Genome of the Zebra Mussel, Dreissena polymorpha: A Resource for Invasive Species Research.</title>
        <authorList>
            <person name="McCartney M.A."/>
            <person name="Auch B."/>
            <person name="Kono T."/>
            <person name="Mallez S."/>
            <person name="Zhang Y."/>
            <person name="Obille A."/>
            <person name="Becker A."/>
            <person name="Abrahante J.E."/>
            <person name="Garbe J."/>
            <person name="Badalamenti J.P."/>
            <person name="Herman A."/>
            <person name="Mangelson H."/>
            <person name="Liachko I."/>
            <person name="Sullivan S."/>
            <person name="Sone E.D."/>
            <person name="Koren S."/>
            <person name="Silverstein K.A.T."/>
            <person name="Beckman K.B."/>
            <person name="Gohl D.M."/>
        </authorList>
    </citation>
    <scope>NUCLEOTIDE SEQUENCE</scope>
    <source>
        <strain evidence="1">Duluth1</strain>
        <tissue evidence="1">Whole animal</tissue>
    </source>
</reference>
<dbReference type="Proteomes" id="UP000828390">
    <property type="component" value="Unassembled WGS sequence"/>
</dbReference>
<accession>A0A9D4H0H6</accession>
<reference evidence="1" key="2">
    <citation type="submission" date="2020-11" db="EMBL/GenBank/DDBJ databases">
        <authorList>
            <person name="McCartney M.A."/>
            <person name="Auch B."/>
            <person name="Kono T."/>
            <person name="Mallez S."/>
            <person name="Becker A."/>
            <person name="Gohl D.M."/>
            <person name="Silverstein K.A.T."/>
            <person name="Koren S."/>
            <person name="Bechman K.B."/>
            <person name="Herman A."/>
            <person name="Abrahante J.E."/>
            <person name="Garbe J."/>
        </authorList>
    </citation>
    <scope>NUCLEOTIDE SEQUENCE</scope>
    <source>
        <strain evidence="1">Duluth1</strain>
        <tissue evidence="1">Whole animal</tissue>
    </source>
</reference>
<sequence length="60" mass="6957">MGTQRRVSVYQILHNGHSKTSFSVPDTSQWALKDEFQCTRYFTMGTKRRISVNQVLHIGN</sequence>
<protein>
    <submittedName>
        <fullName evidence="1">Uncharacterized protein</fullName>
    </submittedName>
</protein>
<name>A0A9D4H0H6_DREPO</name>
<keyword evidence="2" id="KW-1185">Reference proteome</keyword>
<gene>
    <name evidence="1" type="ORF">DPMN_127036</name>
</gene>
<dbReference type="AlphaFoldDB" id="A0A9D4H0H6"/>
<organism evidence="1 2">
    <name type="scientific">Dreissena polymorpha</name>
    <name type="common">Zebra mussel</name>
    <name type="synonym">Mytilus polymorpha</name>
    <dbReference type="NCBI Taxonomy" id="45954"/>
    <lineage>
        <taxon>Eukaryota</taxon>
        <taxon>Metazoa</taxon>
        <taxon>Spiralia</taxon>
        <taxon>Lophotrochozoa</taxon>
        <taxon>Mollusca</taxon>
        <taxon>Bivalvia</taxon>
        <taxon>Autobranchia</taxon>
        <taxon>Heteroconchia</taxon>
        <taxon>Euheterodonta</taxon>
        <taxon>Imparidentia</taxon>
        <taxon>Neoheterodontei</taxon>
        <taxon>Myida</taxon>
        <taxon>Dreissenoidea</taxon>
        <taxon>Dreissenidae</taxon>
        <taxon>Dreissena</taxon>
    </lineage>
</organism>
<evidence type="ECO:0000313" key="1">
    <source>
        <dbReference type="EMBL" id="KAH3825163.1"/>
    </source>
</evidence>
<evidence type="ECO:0000313" key="2">
    <source>
        <dbReference type="Proteomes" id="UP000828390"/>
    </source>
</evidence>
<proteinExistence type="predicted"/>
<comment type="caution">
    <text evidence="1">The sequence shown here is derived from an EMBL/GenBank/DDBJ whole genome shotgun (WGS) entry which is preliminary data.</text>
</comment>